<keyword evidence="2 6" id="KW-0396">Initiation factor</keyword>
<dbReference type="SUPFAM" id="SSF55418">
    <property type="entry name" value="eIF4e-like"/>
    <property type="match status" value="1"/>
</dbReference>
<dbReference type="GO" id="GO:0000340">
    <property type="term" value="F:RNA 7-methylguanosine cap binding"/>
    <property type="evidence" value="ECO:0007669"/>
    <property type="project" value="TreeGrafter"/>
</dbReference>
<dbReference type="PANTHER" id="PTHR11960">
    <property type="entry name" value="EUKARYOTIC TRANSLATION INITIATION FACTOR 4E RELATED"/>
    <property type="match status" value="1"/>
</dbReference>
<dbReference type="InterPro" id="IPR001040">
    <property type="entry name" value="TIF_eIF_4E"/>
</dbReference>
<dbReference type="GO" id="GO:0016281">
    <property type="term" value="C:eukaryotic translation initiation factor 4F complex"/>
    <property type="evidence" value="ECO:0007669"/>
    <property type="project" value="TreeGrafter"/>
</dbReference>
<evidence type="ECO:0000256" key="6">
    <source>
        <dbReference type="RuleBase" id="RU004374"/>
    </source>
</evidence>
<dbReference type="InterPro" id="IPR023398">
    <property type="entry name" value="TIF_eIF4e-like"/>
</dbReference>
<comment type="similarity">
    <text evidence="1 6">Belongs to the eukaryotic initiation factor 4E family.</text>
</comment>
<gene>
    <name evidence="8" type="primary">eif4e3-b</name>
    <name evidence="8" type="ORF">FJT64_001074</name>
</gene>
<dbReference type="Gene3D" id="3.30.760.10">
    <property type="entry name" value="RNA Cap, Translation Initiation Factor Eif4e"/>
    <property type="match status" value="1"/>
</dbReference>
<evidence type="ECO:0000256" key="3">
    <source>
        <dbReference type="ARBA" id="ARBA00022845"/>
    </source>
</evidence>
<evidence type="ECO:0000256" key="4">
    <source>
        <dbReference type="ARBA" id="ARBA00022884"/>
    </source>
</evidence>
<keyword evidence="5 6" id="KW-0648">Protein biosynthesis</keyword>
<protein>
    <submittedName>
        <fullName evidence="8">Eukaryotic translation initiation factor 4E type 3-B</fullName>
    </submittedName>
</protein>
<feature type="compositionally biased region" description="Basic and acidic residues" evidence="7">
    <location>
        <begin position="1"/>
        <end position="11"/>
    </location>
</feature>
<proteinExistence type="inferred from homology"/>
<dbReference type="Pfam" id="PF01652">
    <property type="entry name" value="IF4E"/>
    <property type="match status" value="1"/>
</dbReference>
<keyword evidence="4 6" id="KW-0694">RNA-binding</keyword>
<dbReference type="OrthoDB" id="17977at2759"/>
<organism evidence="8 9">
    <name type="scientific">Amphibalanus amphitrite</name>
    <name type="common">Striped barnacle</name>
    <name type="synonym">Balanus amphitrite</name>
    <dbReference type="NCBI Taxonomy" id="1232801"/>
    <lineage>
        <taxon>Eukaryota</taxon>
        <taxon>Metazoa</taxon>
        <taxon>Ecdysozoa</taxon>
        <taxon>Arthropoda</taxon>
        <taxon>Crustacea</taxon>
        <taxon>Multicrustacea</taxon>
        <taxon>Cirripedia</taxon>
        <taxon>Thoracica</taxon>
        <taxon>Thoracicalcarea</taxon>
        <taxon>Balanomorpha</taxon>
        <taxon>Balanoidea</taxon>
        <taxon>Balanidae</taxon>
        <taxon>Amphibalaninae</taxon>
        <taxon>Amphibalanus</taxon>
    </lineage>
</organism>
<dbReference type="Proteomes" id="UP000440578">
    <property type="component" value="Unassembled WGS sequence"/>
</dbReference>
<dbReference type="GO" id="GO:0003743">
    <property type="term" value="F:translation initiation factor activity"/>
    <property type="evidence" value="ECO:0007669"/>
    <property type="project" value="UniProtKB-KW"/>
</dbReference>
<evidence type="ECO:0000256" key="1">
    <source>
        <dbReference type="ARBA" id="ARBA00009860"/>
    </source>
</evidence>
<feature type="region of interest" description="Disordered" evidence="7">
    <location>
        <begin position="1"/>
        <end position="27"/>
    </location>
</feature>
<accession>A0A6A4VS20</accession>
<keyword evidence="3" id="KW-0810">Translation regulation</keyword>
<reference evidence="8 9" key="1">
    <citation type="submission" date="2019-07" db="EMBL/GenBank/DDBJ databases">
        <title>Draft genome assembly of a fouling barnacle, Amphibalanus amphitrite (Darwin, 1854): The first reference genome for Thecostraca.</title>
        <authorList>
            <person name="Kim W."/>
        </authorList>
    </citation>
    <scope>NUCLEOTIDE SEQUENCE [LARGE SCALE GENOMIC DNA]</scope>
    <source>
        <strain evidence="8">SNU_AA5</strain>
        <tissue evidence="8">Soma without cirri and trophi</tissue>
    </source>
</reference>
<evidence type="ECO:0000256" key="7">
    <source>
        <dbReference type="SAM" id="MobiDB-lite"/>
    </source>
</evidence>
<sequence>MDIPGRLRSEEQCSAIVGSPNISTAAEAAEAAERKEQEEEGHQLNTPWTMWIDKTERGASAAEYQASLKKVYTMTTVECFWAVYRNIPNVRDLNQRYTYHMMRDDRKPLWEDTRNSRGGTWKVKCRKEDSPDVWKELLLAVIGEQFDDFVAEDDDICGVSISIRERDDLIQIWNTNAARHEEAKVVEKVRSLLPGVKFSAIFYKRHETHHAFEGKK</sequence>
<dbReference type="FunFam" id="3.30.760.10:FF:000007">
    <property type="entry name" value="Eukaryotic translation initiation factor 4E family member 3"/>
    <property type="match status" value="1"/>
</dbReference>
<evidence type="ECO:0000256" key="5">
    <source>
        <dbReference type="ARBA" id="ARBA00022917"/>
    </source>
</evidence>
<comment type="caution">
    <text evidence="8">The sequence shown here is derived from an EMBL/GenBank/DDBJ whole genome shotgun (WGS) entry which is preliminary data.</text>
</comment>
<dbReference type="EMBL" id="VIIS01001842">
    <property type="protein sequence ID" value="KAF0292051.1"/>
    <property type="molecule type" value="Genomic_DNA"/>
</dbReference>
<evidence type="ECO:0000313" key="8">
    <source>
        <dbReference type="EMBL" id="KAF0292051.1"/>
    </source>
</evidence>
<dbReference type="GO" id="GO:0006417">
    <property type="term" value="P:regulation of translation"/>
    <property type="evidence" value="ECO:0007669"/>
    <property type="project" value="UniProtKB-KW"/>
</dbReference>
<keyword evidence="9" id="KW-1185">Reference proteome</keyword>
<evidence type="ECO:0000313" key="9">
    <source>
        <dbReference type="Proteomes" id="UP000440578"/>
    </source>
</evidence>
<dbReference type="PANTHER" id="PTHR11960:SF66">
    <property type="entry name" value="EUKARYOTIC TRANSLATION INITIATION FACTOR 4E TYPE 3"/>
    <property type="match status" value="1"/>
</dbReference>
<dbReference type="AlphaFoldDB" id="A0A6A4VS20"/>
<evidence type="ECO:0000256" key="2">
    <source>
        <dbReference type="ARBA" id="ARBA00022540"/>
    </source>
</evidence>
<name>A0A6A4VS20_AMPAM</name>